<evidence type="ECO:0000256" key="1">
    <source>
        <dbReference type="SAM" id="MobiDB-lite"/>
    </source>
</evidence>
<name>Q0TVW4_PHANO</name>
<evidence type="ECO:0000313" key="3">
    <source>
        <dbReference type="Proteomes" id="UP000001055"/>
    </source>
</evidence>
<organism evidence="2 3">
    <name type="scientific">Phaeosphaeria nodorum (strain SN15 / ATCC MYA-4574 / FGSC 10173)</name>
    <name type="common">Glume blotch fungus</name>
    <name type="synonym">Parastagonospora nodorum</name>
    <dbReference type="NCBI Taxonomy" id="321614"/>
    <lineage>
        <taxon>Eukaryota</taxon>
        <taxon>Fungi</taxon>
        <taxon>Dikarya</taxon>
        <taxon>Ascomycota</taxon>
        <taxon>Pezizomycotina</taxon>
        <taxon>Dothideomycetes</taxon>
        <taxon>Pleosporomycetidae</taxon>
        <taxon>Pleosporales</taxon>
        <taxon>Pleosporineae</taxon>
        <taxon>Phaeosphaeriaceae</taxon>
        <taxon>Parastagonospora</taxon>
    </lineage>
</organism>
<dbReference type="RefSeq" id="XP_001806412.1">
    <property type="nucleotide sequence ID" value="XM_001806360.1"/>
</dbReference>
<protein>
    <submittedName>
        <fullName evidence="2">Uncharacterized protein</fullName>
    </submittedName>
</protein>
<dbReference type="GeneID" id="5983343"/>
<evidence type="ECO:0000313" key="2">
    <source>
        <dbReference type="EMBL" id="EAT76275.1"/>
    </source>
</evidence>
<dbReference type="EMBL" id="CH445369">
    <property type="protein sequence ID" value="EAT76275.1"/>
    <property type="molecule type" value="Genomic_DNA"/>
</dbReference>
<feature type="compositionally biased region" description="Polar residues" evidence="1">
    <location>
        <begin position="83"/>
        <end position="93"/>
    </location>
</feature>
<proteinExistence type="predicted"/>
<reference evidence="3" key="1">
    <citation type="journal article" date="2007" name="Plant Cell">
        <title>Dothideomycete-plant interactions illuminated by genome sequencing and EST analysis of the wheat pathogen Stagonospora nodorum.</title>
        <authorList>
            <person name="Hane J.K."/>
            <person name="Lowe R.G."/>
            <person name="Solomon P.S."/>
            <person name="Tan K.C."/>
            <person name="Schoch C.L."/>
            <person name="Spatafora J.W."/>
            <person name="Crous P.W."/>
            <person name="Kodira C."/>
            <person name="Birren B.W."/>
            <person name="Galagan J.E."/>
            <person name="Torriani S.F."/>
            <person name="McDonald B.A."/>
            <person name="Oliver R.P."/>
        </authorList>
    </citation>
    <scope>NUCLEOTIDE SEQUENCE [LARGE SCALE GENOMIC DNA]</scope>
    <source>
        <strain evidence="3">SN15 / ATCC MYA-4574 / FGSC 10173</strain>
    </source>
</reference>
<gene>
    <name evidence="2" type="ORF">SNOG_16289</name>
</gene>
<feature type="compositionally biased region" description="Basic and acidic residues" evidence="1">
    <location>
        <begin position="70"/>
        <end position="80"/>
    </location>
</feature>
<dbReference type="InParanoid" id="Q0TVW4"/>
<dbReference type="Proteomes" id="UP000001055">
    <property type="component" value="Unassembled WGS sequence"/>
</dbReference>
<feature type="region of interest" description="Disordered" evidence="1">
    <location>
        <begin position="59"/>
        <end position="93"/>
    </location>
</feature>
<sequence length="93" mass="10323">MARCPQFFGRKRTVAMPNGRILEAKQASSRLLMESHGLNLVGRHCIDTRAVVGAKHCTDPGSASNWMKTRRAEEDVKEHASNGPENMFNTQSP</sequence>
<accession>Q0TVW4</accession>
<dbReference type="AlphaFoldDB" id="Q0TVW4"/>
<dbReference type="KEGG" id="pno:SNOG_16289"/>